<dbReference type="EMBL" id="JTDF01007207">
    <property type="protein sequence ID" value="KAF8565177.1"/>
    <property type="molecule type" value="Genomic_DNA"/>
</dbReference>
<comment type="caution">
    <text evidence="1">The sequence shown here is derived from an EMBL/GenBank/DDBJ whole genome shotgun (WGS) entry which is preliminary data.</text>
</comment>
<keyword evidence="2" id="KW-1185">Reference proteome</keyword>
<sequence>MAGANAECFLGSYVEALQVIPQQMQTEISSYLQSDLQHQHLLRLSKQYVEELKRATSLVEQKAFAKKLVICLIAIQDICDKRMPMICDRSQRTSCLIISPQYIPLCLLDSRLIECSAIVVLMHVLDFPCCFQVT</sequence>
<name>A0A8T0DEI7_9TREM</name>
<dbReference type="Proteomes" id="UP000699462">
    <property type="component" value="Unassembled WGS sequence"/>
</dbReference>
<dbReference type="AlphaFoldDB" id="A0A8T0DEI7"/>
<evidence type="ECO:0000313" key="1">
    <source>
        <dbReference type="EMBL" id="KAF8565177.1"/>
    </source>
</evidence>
<reference evidence="1 2" key="1">
    <citation type="submission" date="2019-07" db="EMBL/GenBank/DDBJ databases">
        <title>Annotation for the trematode Paragonimus westermani.</title>
        <authorList>
            <person name="Choi Y.-J."/>
        </authorList>
    </citation>
    <scope>NUCLEOTIDE SEQUENCE [LARGE SCALE GENOMIC DNA]</scope>
    <source>
        <strain evidence="1">180907_Pwestermani</strain>
    </source>
</reference>
<proteinExistence type="predicted"/>
<evidence type="ECO:0000313" key="2">
    <source>
        <dbReference type="Proteomes" id="UP000699462"/>
    </source>
</evidence>
<gene>
    <name evidence="1" type="ORF">P879_11314</name>
</gene>
<accession>A0A8T0DEI7</accession>
<protein>
    <submittedName>
        <fullName evidence="1">Uncharacterized protein</fullName>
    </submittedName>
</protein>
<dbReference type="OrthoDB" id="5411773at2759"/>
<organism evidence="1 2">
    <name type="scientific">Paragonimus westermani</name>
    <dbReference type="NCBI Taxonomy" id="34504"/>
    <lineage>
        <taxon>Eukaryota</taxon>
        <taxon>Metazoa</taxon>
        <taxon>Spiralia</taxon>
        <taxon>Lophotrochozoa</taxon>
        <taxon>Platyhelminthes</taxon>
        <taxon>Trematoda</taxon>
        <taxon>Digenea</taxon>
        <taxon>Plagiorchiida</taxon>
        <taxon>Troglotremata</taxon>
        <taxon>Troglotrematidae</taxon>
        <taxon>Paragonimus</taxon>
    </lineage>
</organism>